<evidence type="ECO:0000313" key="3">
    <source>
        <dbReference type="Proteomes" id="UP000242949"/>
    </source>
</evidence>
<dbReference type="SUPFAM" id="SSF82549">
    <property type="entry name" value="DAK1/DegV-like"/>
    <property type="match status" value="1"/>
</dbReference>
<dbReference type="RefSeq" id="WP_090796283.1">
    <property type="nucleotide sequence ID" value="NZ_FMYI01000007.1"/>
</dbReference>
<dbReference type="Gene3D" id="3.40.50.10170">
    <property type="match status" value="1"/>
</dbReference>
<dbReference type="Proteomes" id="UP000242949">
    <property type="component" value="Unassembled WGS sequence"/>
</dbReference>
<sequence>MKVAVLTDSTAYLPEDIREDYGIEMVPLTVSFGDTSYQEEIELKSDQFYPLVKEAKAFPKTSQPSIGYMTEKLQEIAKDYDALIAVHLSSGISGTFQSMQTAGEMVDDLDVYVFDSEISCMPQGFYVVEAAKLAEKQLEPEEIIARLEEMKQSMRAYFLVDDLTHLHRGGRLNGAQALVGSMLQVKPILHFVDGKIVPFEKIRTQKKAIKRLLDLLDEDAKSNEPIRAVIIHANCPEQAREIKQTIEKRYSNVEITMSYFGAVIGTHLGEGSLGLGWYKK</sequence>
<dbReference type="NCBIfam" id="TIGR00762">
    <property type="entry name" value="DegV"/>
    <property type="match status" value="1"/>
</dbReference>
<proteinExistence type="predicted"/>
<dbReference type="PROSITE" id="PS51482">
    <property type="entry name" value="DEGV"/>
    <property type="match status" value="1"/>
</dbReference>
<dbReference type="EMBL" id="FMYI01000007">
    <property type="protein sequence ID" value="SDC38016.1"/>
    <property type="molecule type" value="Genomic_DNA"/>
</dbReference>
<evidence type="ECO:0000256" key="1">
    <source>
        <dbReference type="ARBA" id="ARBA00023121"/>
    </source>
</evidence>
<dbReference type="InterPro" id="IPR050270">
    <property type="entry name" value="DegV_domain_contain"/>
</dbReference>
<dbReference type="OrthoDB" id="9775494at2"/>
<dbReference type="InterPro" id="IPR043168">
    <property type="entry name" value="DegV_C"/>
</dbReference>
<dbReference type="AlphaFoldDB" id="A0A1G6L5U1"/>
<evidence type="ECO:0000313" key="2">
    <source>
        <dbReference type="EMBL" id="SDC38016.1"/>
    </source>
</evidence>
<protein>
    <submittedName>
        <fullName evidence="2">EDD domain protein, DegV family</fullName>
    </submittedName>
</protein>
<dbReference type="Gene3D" id="3.30.1180.10">
    <property type="match status" value="1"/>
</dbReference>
<accession>A0A1G6L5U1</accession>
<dbReference type="Pfam" id="PF02645">
    <property type="entry name" value="DegV"/>
    <property type="match status" value="1"/>
</dbReference>
<dbReference type="PANTHER" id="PTHR33434:SF2">
    <property type="entry name" value="FATTY ACID-BINDING PROTEIN TM_1468"/>
    <property type="match status" value="1"/>
</dbReference>
<dbReference type="STRING" id="1612202.SAMN05421734_10789"/>
<dbReference type="GO" id="GO:0008289">
    <property type="term" value="F:lipid binding"/>
    <property type="evidence" value="ECO:0007669"/>
    <property type="project" value="UniProtKB-KW"/>
</dbReference>
<keyword evidence="3" id="KW-1185">Reference proteome</keyword>
<reference evidence="3" key="1">
    <citation type="submission" date="2016-09" db="EMBL/GenBank/DDBJ databases">
        <authorList>
            <person name="Varghese N."/>
            <person name="Submissions S."/>
        </authorList>
    </citation>
    <scope>NUCLEOTIDE SEQUENCE [LARGE SCALE GENOMIC DNA]</scope>
    <source>
        <strain evidence="3">S5</strain>
    </source>
</reference>
<gene>
    <name evidence="2" type="ORF">SAMN05421734_10789</name>
</gene>
<dbReference type="PANTHER" id="PTHR33434">
    <property type="entry name" value="DEGV DOMAIN-CONTAINING PROTEIN DR_1986-RELATED"/>
    <property type="match status" value="1"/>
</dbReference>
<dbReference type="InterPro" id="IPR003797">
    <property type="entry name" value="DegV"/>
</dbReference>
<organism evidence="2 3">
    <name type="scientific">Pelagirhabdus alkalitolerans</name>
    <dbReference type="NCBI Taxonomy" id="1612202"/>
    <lineage>
        <taxon>Bacteria</taxon>
        <taxon>Bacillati</taxon>
        <taxon>Bacillota</taxon>
        <taxon>Bacilli</taxon>
        <taxon>Bacillales</taxon>
        <taxon>Bacillaceae</taxon>
        <taxon>Pelagirhabdus</taxon>
    </lineage>
</organism>
<keyword evidence="1" id="KW-0446">Lipid-binding</keyword>
<name>A0A1G6L5U1_9BACI</name>